<evidence type="ECO:0000259" key="5">
    <source>
        <dbReference type="PROSITE" id="PS50893"/>
    </source>
</evidence>
<dbReference type="PROSITE" id="PS50893">
    <property type="entry name" value="ABC_TRANSPORTER_2"/>
    <property type="match status" value="1"/>
</dbReference>
<keyword evidence="7" id="KW-1185">Reference proteome</keyword>
<dbReference type="CDD" id="cd03260">
    <property type="entry name" value="ABC_PstB_phosphate_transporter"/>
    <property type="match status" value="1"/>
</dbReference>
<evidence type="ECO:0000313" key="7">
    <source>
        <dbReference type="Proteomes" id="UP000295518"/>
    </source>
</evidence>
<dbReference type="Proteomes" id="UP000295518">
    <property type="component" value="Unassembled WGS sequence"/>
</dbReference>
<dbReference type="PROSITE" id="PS00211">
    <property type="entry name" value="ABC_TRANSPORTER_1"/>
    <property type="match status" value="1"/>
</dbReference>
<dbReference type="GO" id="GO:0035435">
    <property type="term" value="P:phosphate ion transmembrane transport"/>
    <property type="evidence" value="ECO:0007669"/>
    <property type="project" value="InterPro"/>
</dbReference>
<dbReference type="Pfam" id="PF00005">
    <property type="entry name" value="ABC_tran"/>
    <property type="match status" value="1"/>
</dbReference>
<keyword evidence="2" id="KW-0547">Nucleotide-binding</keyword>
<organism evidence="6 7">
    <name type="scientific">Mycoplasma testudineum</name>
    <dbReference type="NCBI Taxonomy" id="244584"/>
    <lineage>
        <taxon>Bacteria</taxon>
        <taxon>Bacillati</taxon>
        <taxon>Mycoplasmatota</taxon>
        <taxon>Mollicutes</taxon>
        <taxon>Mycoplasmataceae</taxon>
        <taxon>Mycoplasma</taxon>
    </lineage>
</organism>
<dbReference type="SMART" id="SM00382">
    <property type="entry name" value="AAA"/>
    <property type="match status" value="1"/>
</dbReference>
<protein>
    <submittedName>
        <fullName evidence="6">Phosphate ABC transporter ATP-binding protein (PhoT family)</fullName>
    </submittedName>
</protein>
<keyword evidence="3 6" id="KW-0067">ATP-binding</keyword>
<dbReference type="NCBIfam" id="TIGR00972">
    <property type="entry name" value="3a0107s01c2"/>
    <property type="match status" value="1"/>
</dbReference>
<keyword evidence="4" id="KW-0472">Membrane</keyword>
<sequence length="272" mass="31050">MKLNLLKNKKQFPETTTIEVNEKDVFVVKNFNLYYGERRALENLNVTIEKKKVSAFIGPSGSGKSSFIRVFNLMNELLPNTRSEGDIFFNGLNIKSRKINKIELRSKVGMVFQKPTPFNLSIYENIAFPLRTHGIRKKEVLDKIVKESLKGAALWDEVKDDLTKSATELSGGQQQRLCIARTIALKPEVLLMDEPTSALDPIATAKIEQLILKLKKDFTIIIVTHSMAQAQRISDQTFYFYQGRLIEHGETKKIFTNPEHEETRNYINGKIG</sequence>
<proteinExistence type="predicted"/>
<keyword evidence="1" id="KW-0813">Transport</keyword>
<dbReference type="OrthoDB" id="9802185at2"/>
<feature type="domain" description="ABC transporter" evidence="5">
    <location>
        <begin position="20"/>
        <end position="267"/>
    </location>
</feature>
<dbReference type="InterPro" id="IPR003439">
    <property type="entry name" value="ABC_transporter-like_ATP-bd"/>
</dbReference>
<evidence type="ECO:0000256" key="4">
    <source>
        <dbReference type="ARBA" id="ARBA00023136"/>
    </source>
</evidence>
<evidence type="ECO:0000256" key="3">
    <source>
        <dbReference type="ARBA" id="ARBA00022840"/>
    </source>
</evidence>
<dbReference type="SUPFAM" id="SSF52540">
    <property type="entry name" value="P-loop containing nucleoside triphosphate hydrolases"/>
    <property type="match status" value="1"/>
</dbReference>
<dbReference type="RefSeq" id="WP_094254771.1">
    <property type="nucleotide sequence ID" value="NZ_NNCE01000005.1"/>
</dbReference>
<dbReference type="Gene3D" id="3.40.50.300">
    <property type="entry name" value="P-loop containing nucleotide triphosphate hydrolases"/>
    <property type="match status" value="1"/>
</dbReference>
<dbReference type="GO" id="GO:0016020">
    <property type="term" value="C:membrane"/>
    <property type="evidence" value="ECO:0007669"/>
    <property type="project" value="InterPro"/>
</dbReference>
<dbReference type="InterPro" id="IPR027417">
    <property type="entry name" value="P-loop_NTPase"/>
</dbReference>
<evidence type="ECO:0000256" key="1">
    <source>
        <dbReference type="ARBA" id="ARBA00022448"/>
    </source>
</evidence>
<dbReference type="PANTHER" id="PTHR43423">
    <property type="entry name" value="ABC TRANSPORTER I FAMILY MEMBER 17"/>
    <property type="match status" value="1"/>
</dbReference>
<comment type="caution">
    <text evidence="6">The sequence shown here is derived from an EMBL/GenBank/DDBJ whole genome shotgun (WGS) entry which is preliminary data.</text>
</comment>
<name>A0A4V3C2X6_9MOLU</name>
<dbReference type="GO" id="GO:0016887">
    <property type="term" value="F:ATP hydrolysis activity"/>
    <property type="evidence" value="ECO:0007669"/>
    <property type="project" value="InterPro"/>
</dbReference>
<dbReference type="GO" id="GO:0005315">
    <property type="term" value="F:phosphate transmembrane transporter activity"/>
    <property type="evidence" value="ECO:0007669"/>
    <property type="project" value="InterPro"/>
</dbReference>
<dbReference type="GO" id="GO:0005524">
    <property type="term" value="F:ATP binding"/>
    <property type="evidence" value="ECO:0007669"/>
    <property type="project" value="UniProtKB-KW"/>
</dbReference>
<evidence type="ECO:0000313" key="6">
    <source>
        <dbReference type="EMBL" id="TDO19809.1"/>
    </source>
</evidence>
<dbReference type="EMBL" id="SNWN01000013">
    <property type="protein sequence ID" value="TDO19809.1"/>
    <property type="molecule type" value="Genomic_DNA"/>
</dbReference>
<dbReference type="InterPro" id="IPR003593">
    <property type="entry name" value="AAA+_ATPase"/>
</dbReference>
<reference evidence="6 7" key="1">
    <citation type="submission" date="2019-03" db="EMBL/GenBank/DDBJ databases">
        <title>Genomic Encyclopedia of Archaeal and Bacterial Type Strains, Phase II (KMG-II): from individual species to whole genera.</title>
        <authorList>
            <person name="Goeker M."/>
        </authorList>
    </citation>
    <scope>NUCLEOTIDE SEQUENCE [LARGE SCALE GENOMIC DNA]</scope>
    <source>
        <strain evidence="6 7">ATCC 700618</strain>
    </source>
</reference>
<evidence type="ECO:0000256" key="2">
    <source>
        <dbReference type="ARBA" id="ARBA00022741"/>
    </source>
</evidence>
<dbReference type="AlphaFoldDB" id="A0A4V3C2X6"/>
<accession>A0A4V3C2X6</accession>
<dbReference type="InterPro" id="IPR017871">
    <property type="entry name" value="ABC_transporter-like_CS"/>
</dbReference>
<dbReference type="PANTHER" id="PTHR43423:SF1">
    <property type="entry name" value="ABC TRANSPORTER I FAMILY MEMBER 17"/>
    <property type="match status" value="1"/>
</dbReference>
<dbReference type="InterPro" id="IPR005670">
    <property type="entry name" value="PstB-like"/>
</dbReference>
<gene>
    <name evidence="6" type="ORF">EI74_0614</name>
</gene>